<evidence type="ECO:0000313" key="4">
    <source>
        <dbReference type="Proteomes" id="UP000076874"/>
    </source>
</evidence>
<evidence type="ECO:0000259" key="2">
    <source>
        <dbReference type="Pfam" id="PF04695"/>
    </source>
</evidence>
<feature type="region of interest" description="Disordered" evidence="1">
    <location>
        <begin position="195"/>
        <end position="234"/>
    </location>
</feature>
<dbReference type="Gene3D" id="1.10.10.10">
    <property type="entry name" value="Winged helix-like DNA-binding domain superfamily/Winged helix DNA-binding domain"/>
    <property type="match status" value="1"/>
</dbReference>
<feature type="compositionally biased region" description="Basic and acidic residues" evidence="1">
    <location>
        <begin position="65"/>
        <end position="75"/>
    </location>
</feature>
<evidence type="ECO:0000313" key="3">
    <source>
        <dbReference type="EMBL" id="OAA55914.1"/>
    </source>
</evidence>
<feature type="compositionally biased region" description="Low complexity" evidence="1">
    <location>
        <begin position="23"/>
        <end position="49"/>
    </location>
</feature>
<dbReference type="EMBL" id="AZHD01000018">
    <property type="protein sequence ID" value="OAA55914.1"/>
    <property type="molecule type" value="Genomic_DNA"/>
</dbReference>
<feature type="compositionally biased region" description="Basic and acidic residues" evidence="1">
    <location>
        <begin position="109"/>
        <end position="122"/>
    </location>
</feature>
<accession>A0A167NTU7</accession>
<dbReference type="Proteomes" id="UP000076874">
    <property type="component" value="Unassembled WGS sequence"/>
</dbReference>
<evidence type="ECO:0000256" key="1">
    <source>
        <dbReference type="SAM" id="MobiDB-lite"/>
    </source>
</evidence>
<reference evidence="3 4" key="1">
    <citation type="journal article" date="2016" name="Genome Biol. Evol.">
        <title>Divergent and convergent evolution of fungal pathogenicity.</title>
        <authorList>
            <person name="Shang Y."/>
            <person name="Xiao G."/>
            <person name="Zheng P."/>
            <person name="Cen K."/>
            <person name="Zhan S."/>
            <person name="Wang C."/>
        </authorList>
    </citation>
    <scope>NUCLEOTIDE SEQUENCE [LARGE SCALE GENOMIC DNA]</scope>
    <source>
        <strain evidence="3 4">RCEF 264</strain>
    </source>
</reference>
<dbReference type="InterPro" id="IPR006785">
    <property type="entry name" value="Pex14_N"/>
</dbReference>
<feature type="region of interest" description="Disordered" evidence="1">
    <location>
        <begin position="1"/>
        <end position="144"/>
    </location>
</feature>
<organism evidence="3 4">
    <name type="scientific">Niveomyces insectorum RCEF 264</name>
    <dbReference type="NCBI Taxonomy" id="1081102"/>
    <lineage>
        <taxon>Eukaryota</taxon>
        <taxon>Fungi</taxon>
        <taxon>Dikarya</taxon>
        <taxon>Ascomycota</taxon>
        <taxon>Pezizomycotina</taxon>
        <taxon>Sordariomycetes</taxon>
        <taxon>Hypocreomycetidae</taxon>
        <taxon>Hypocreales</taxon>
        <taxon>Cordycipitaceae</taxon>
        <taxon>Niveomyces</taxon>
    </lineage>
</organism>
<dbReference type="OrthoDB" id="441517at2759"/>
<proteinExistence type="predicted"/>
<dbReference type="AlphaFoldDB" id="A0A167NTU7"/>
<sequence length="342" mass="36049">MADSDRKEQQPPLRADDDDNAAPEEASTGTPASVASSSSSTPATSTTTTHENKDHPPTPPPTLEQARDFLRDDTVQRASRPRKAAFLAGKGLSPEQVDRLLAEEYEEETKEKETNQARDKDGQQPIHTATPFRPLSPTPSSSPARSVLYGAARFVLAPMVDALTGARVELHAAASAPLARLVTRLEEVVSVVPAIPPGATTKPSSPAPPPQISMDSLSSSSTDNNTPGDTASDRQAKRLAALVKCVRSVRDSWATGPGAGWAGVQTAVDAVRADVDVLARPPAYAYGGSGGNLYASTYSNNNYASGGGSKISGPDDEIRKAKENIRRVKGALLTTRTFPTAR</sequence>
<keyword evidence="4" id="KW-1185">Reference proteome</keyword>
<comment type="caution">
    <text evidence="3">The sequence shown here is derived from an EMBL/GenBank/DDBJ whole genome shotgun (WGS) entry which is preliminary data.</text>
</comment>
<dbReference type="Pfam" id="PF04695">
    <property type="entry name" value="Pex14_N"/>
    <property type="match status" value="1"/>
</dbReference>
<protein>
    <submittedName>
        <fullName evidence="3">Peroxisomal membrane anchor</fullName>
    </submittedName>
</protein>
<dbReference type="InterPro" id="IPR036388">
    <property type="entry name" value="WH-like_DNA-bd_sf"/>
</dbReference>
<gene>
    <name evidence="3" type="ORF">SPI_08121</name>
</gene>
<feature type="domain" description="Peroxisome membrane anchor protein Pex14p N-terminal" evidence="2">
    <location>
        <begin position="61"/>
        <end position="103"/>
    </location>
</feature>
<name>A0A167NTU7_9HYPO</name>